<dbReference type="CDD" id="cd14014">
    <property type="entry name" value="STKc_PknB_like"/>
    <property type="match status" value="1"/>
</dbReference>
<reference evidence="7" key="1">
    <citation type="submission" date="2021-12" db="EMBL/GenBank/DDBJ databases">
        <title>Discovery of the Pendulisporaceae a myxobacterial family with distinct sporulation behavior and unique specialized metabolism.</title>
        <authorList>
            <person name="Garcia R."/>
            <person name="Popoff A."/>
            <person name="Bader C.D."/>
            <person name="Loehr J."/>
            <person name="Walesch S."/>
            <person name="Walt C."/>
            <person name="Boldt J."/>
            <person name="Bunk B."/>
            <person name="Haeckl F.J.F.P.J."/>
            <person name="Gunesch A.P."/>
            <person name="Birkelbach J."/>
            <person name="Nuebel U."/>
            <person name="Pietschmann T."/>
            <person name="Bach T."/>
            <person name="Mueller R."/>
        </authorList>
    </citation>
    <scope>NUCLEOTIDE SEQUENCE</scope>
    <source>
        <strain evidence="7">MSr11367</strain>
    </source>
</reference>
<protein>
    <submittedName>
        <fullName evidence="7">Serine/threonine protein kinase</fullName>
    </submittedName>
</protein>
<keyword evidence="3 7" id="KW-0418">Kinase</keyword>
<accession>A0ABZ2L3N2</accession>
<keyword evidence="4" id="KW-0067">ATP-binding</keyword>
<dbReference type="PROSITE" id="PS00108">
    <property type="entry name" value="PROTEIN_KINASE_ST"/>
    <property type="match status" value="1"/>
</dbReference>
<keyword evidence="7" id="KW-0723">Serine/threonine-protein kinase</keyword>
<dbReference type="Gene3D" id="1.10.510.10">
    <property type="entry name" value="Transferase(Phosphotransferase) domain 1"/>
    <property type="match status" value="1"/>
</dbReference>
<evidence type="ECO:0000256" key="2">
    <source>
        <dbReference type="ARBA" id="ARBA00022741"/>
    </source>
</evidence>
<dbReference type="SMART" id="SM00220">
    <property type="entry name" value="S_TKc"/>
    <property type="match status" value="1"/>
</dbReference>
<evidence type="ECO:0000259" key="6">
    <source>
        <dbReference type="PROSITE" id="PS50011"/>
    </source>
</evidence>
<keyword evidence="8" id="KW-1185">Reference proteome</keyword>
<feature type="transmembrane region" description="Helical" evidence="5">
    <location>
        <begin position="340"/>
        <end position="360"/>
    </location>
</feature>
<keyword evidence="5" id="KW-1133">Transmembrane helix</keyword>
<dbReference type="GO" id="GO:0004674">
    <property type="term" value="F:protein serine/threonine kinase activity"/>
    <property type="evidence" value="ECO:0007669"/>
    <property type="project" value="UniProtKB-KW"/>
</dbReference>
<dbReference type="PANTHER" id="PTHR43289">
    <property type="entry name" value="MITOGEN-ACTIVATED PROTEIN KINASE KINASE KINASE 20-RELATED"/>
    <property type="match status" value="1"/>
</dbReference>
<dbReference type="EMBL" id="CP089983">
    <property type="protein sequence ID" value="WXB04169.1"/>
    <property type="molecule type" value="Genomic_DNA"/>
</dbReference>
<dbReference type="PROSITE" id="PS50011">
    <property type="entry name" value="PROTEIN_KINASE_DOM"/>
    <property type="match status" value="1"/>
</dbReference>
<organism evidence="7 8">
    <name type="scientific">Pendulispora rubella</name>
    <dbReference type="NCBI Taxonomy" id="2741070"/>
    <lineage>
        <taxon>Bacteria</taxon>
        <taxon>Pseudomonadati</taxon>
        <taxon>Myxococcota</taxon>
        <taxon>Myxococcia</taxon>
        <taxon>Myxococcales</taxon>
        <taxon>Sorangiineae</taxon>
        <taxon>Pendulisporaceae</taxon>
        <taxon>Pendulispora</taxon>
    </lineage>
</organism>
<dbReference type="SUPFAM" id="SSF56112">
    <property type="entry name" value="Protein kinase-like (PK-like)"/>
    <property type="match status" value="1"/>
</dbReference>
<dbReference type="Proteomes" id="UP001374803">
    <property type="component" value="Chromosome"/>
</dbReference>
<dbReference type="InterPro" id="IPR008271">
    <property type="entry name" value="Ser/Thr_kinase_AS"/>
</dbReference>
<dbReference type="InterPro" id="IPR000719">
    <property type="entry name" value="Prot_kinase_dom"/>
</dbReference>
<dbReference type="Gene3D" id="3.30.200.20">
    <property type="entry name" value="Phosphorylase Kinase, domain 1"/>
    <property type="match status" value="1"/>
</dbReference>
<keyword evidence="5" id="KW-0472">Membrane</keyword>
<dbReference type="RefSeq" id="WP_394833805.1">
    <property type="nucleotide sequence ID" value="NZ_CP089929.1"/>
</dbReference>
<keyword evidence="1" id="KW-0808">Transferase</keyword>
<evidence type="ECO:0000256" key="3">
    <source>
        <dbReference type="ARBA" id="ARBA00022777"/>
    </source>
</evidence>
<sequence length="463" mass="50292">MSSGERGQDFPLFGSYRVLEELGVGAVSTVYKAAQPSLDRTVAIKALKPTISPASPFAAHLEREARLLGELGHPNIVLCHDFVKTSEKMYLVLEYIEGFSLAELISRAGKGRVALETVAHIGAEIARGLAHAHERGIVHRDIKPSNVLLSKRGDVKIVDFGIAQRERLPTADEPLARMGGLSPSRPDENEAFGTPAYMSPEQVLGEFVDARSDVFSLGVVLYEMLTGTRPFERGDADRRAGAARLRRDPAVPLRVRAPDVPRALESVVMRSLEKLPADRYATAHAVLDSLDDFVRARVRGPRNKLVTSALVKVRLLKEHEADDITLAQVLEERRPPLRRAFIGFAVIGLLIAVGGGALQFSRRGVHDNESGDRPLELFPENMGQLRVVVTPWAEVFVDGQRIDTTPFARPIPLSPGTHYVTLMHPSAPMQKRAVTIASGETALLDATMDLSGLSGGGAKDAGP</sequence>
<keyword evidence="5" id="KW-0812">Transmembrane</keyword>
<feature type="domain" description="Protein kinase" evidence="6">
    <location>
        <begin position="16"/>
        <end position="294"/>
    </location>
</feature>
<name>A0ABZ2L3N2_9BACT</name>
<dbReference type="PANTHER" id="PTHR43289:SF6">
    <property type="entry name" value="SERINE_THREONINE-PROTEIN KINASE NEKL-3"/>
    <property type="match status" value="1"/>
</dbReference>
<gene>
    <name evidence="7" type="ORF">LVJ94_45595</name>
</gene>
<evidence type="ECO:0000256" key="4">
    <source>
        <dbReference type="ARBA" id="ARBA00022840"/>
    </source>
</evidence>
<evidence type="ECO:0000313" key="7">
    <source>
        <dbReference type="EMBL" id="WXB04169.1"/>
    </source>
</evidence>
<dbReference type="Pfam" id="PF00069">
    <property type="entry name" value="Pkinase"/>
    <property type="match status" value="1"/>
</dbReference>
<evidence type="ECO:0000256" key="5">
    <source>
        <dbReference type="SAM" id="Phobius"/>
    </source>
</evidence>
<evidence type="ECO:0000256" key="1">
    <source>
        <dbReference type="ARBA" id="ARBA00022679"/>
    </source>
</evidence>
<keyword evidence="2" id="KW-0547">Nucleotide-binding</keyword>
<evidence type="ECO:0000313" key="8">
    <source>
        <dbReference type="Proteomes" id="UP001374803"/>
    </source>
</evidence>
<dbReference type="InterPro" id="IPR011009">
    <property type="entry name" value="Kinase-like_dom_sf"/>
</dbReference>
<proteinExistence type="predicted"/>